<dbReference type="SUPFAM" id="SSF53756">
    <property type="entry name" value="UDP-Glycosyltransferase/glycogen phosphorylase"/>
    <property type="match status" value="1"/>
</dbReference>
<gene>
    <name evidence="3" type="ORF">HGB44_03405</name>
</gene>
<protein>
    <submittedName>
        <fullName evidence="3">Glycosyltransferase family 4 protein</fullName>
    </submittedName>
</protein>
<dbReference type="Gene3D" id="3.40.50.2000">
    <property type="entry name" value="Glycogen Phosphorylase B"/>
    <property type="match status" value="2"/>
</dbReference>
<reference evidence="3 4" key="1">
    <citation type="submission" date="2020-04" db="EMBL/GenBank/DDBJ databases">
        <title>MicrobeNet Type strains.</title>
        <authorList>
            <person name="Nicholson A.C."/>
        </authorList>
    </citation>
    <scope>NUCLEOTIDE SEQUENCE [LARGE SCALE GENOMIC DNA]</scope>
    <source>
        <strain evidence="3 4">ATCC 23612</strain>
    </source>
</reference>
<proteinExistence type="predicted"/>
<name>A0A7X6M9Y9_9ACTN</name>
<accession>A0A7X6M9Y9</accession>
<dbReference type="InterPro" id="IPR001296">
    <property type="entry name" value="Glyco_trans_1"/>
</dbReference>
<dbReference type="CDD" id="cd03801">
    <property type="entry name" value="GT4_PimA-like"/>
    <property type="match status" value="1"/>
</dbReference>
<dbReference type="EMBL" id="JAAXPG010000002">
    <property type="protein sequence ID" value="NKY96724.1"/>
    <property type="molecule type" value="Genomic_DNA"/>
</dbReference>
<sequence>MNSDTPGLSQAFPAALHLLTYDVRGTMTATGQPKPTRQTGLVNHTHQLLRGLAEQHPTTQLTITRTGADLPGYLGTLRTPEGHLVRLRGVATGFPQYLGDAATGGKDPARVQHFYEDLIDQATNPVWSQLARQYADQVLSAGVDDLLVQNINPLVALLKAEEHSHLPAKRVERLQITGVIHDAAQMHARFTYLAQRLEHTRAQVRLIAVSETIRRALIAAGVAADAVRTVFNGMDTTSFLHQLDAVRHHDVFSQVRQRNTLDAQARVVLLSARRVPWKGHEDLIEAAHLLHTRGQLDNTVVAINGAGLVDTRTPHFERDLEQMIAQRGLGGRVVLLDALTPQEVVSCYAGAHVAAHPSREPEPFGYTNIEAMLAGMPVITTAHGGPAEYIDHGHSGLLVPPHNPTALAQALHRVLSDPALHQRLSHGGRAKALTFGLERMFTAYAHVLSRTPAAVKASL</sequence>
<comment type="caution">
    <text evidence="3">The sequence shown here is derived from an EMBL/GenBank/DDBJ whole genome shotgun (WGS) entry which is preliminary data.</text>
</comment>
<dbReference type="AlphaFoldDB" id="A0A7X6M9Y9"/>
<dbReference type="Proteomes" id="UP000553209">
    <property type="component" value="Unassembled WGS sequence"/>
</dbReference>
<dbReference type="RefSeq" id="WP_061080287.1">
    <property type="nucleotide sequence ID" value="NZ_JAAXPG010000002.1"/>
</dbReference>
<evidence type="ECO:0000313" key="3">
    <source>
        <dbReference type="EMBL" id="NKY96724.1"/>
    </source>
</evidence>
<evidence type="ECO:0000259" key="2">
    <source>
        <dbReference type="Pfam" id="PF00534"/>
    </source>
</evidence>
<keyword evidence="4" id="KW-1185">Reference proteome</keyword>
<dbReference type="Pfam" id="PF00534">
    <property type="entry name" value="Glycos_transf_1"/>
    <property type="match status" value="1"/>
</dbReference>
<dbReference type="PANTHER" id="PTHR12526">
    <property type="entry name" value="GLYCOSYLTRANSFERASE"/>
    <property type="match status" value="1"/>
</dbReference>
<evidence type="ECO:0000313" key="4">
    <source>
        <dbReference type="Proteomes" id="UP000553209"/>
    </source>
</evidence>
<evidence type="ECO:0000256" key="1">
    <source>
        <dbReference type="ARBA" id="ARBA00022679"/>
    </source>
</evidence>
<feature type="domain" description="Glycosyl transferase family 1" evidence="2">
    <location>
        <begin position="255"/>
        <end position="429"/>
    </location>
</feature>
<organism evidence="3 4">
    <name type="scientific">Nocardiopsis alborubida</name>
    <dbReference type="NCBI Taxonomy" id="146802"/>
    <lineage>
        <taxon>Bacteria</taxon>
        <taxon>Bacillati</taxon>
        <taxon>Actinomycetota</taxon>
        <taxon>Actinomycetes</taxon>
        <taxon>Streptosporangiales</taxon>
        <taxon>Nocardiopsidaceae</taxon>
        <taxon>Nocardiopsis</taxon>
    </lineage>
</organism>
<dbReference type="GO" id="GO:0016757">
    <property type="term" value="F:glycosyltransferase activity"/>
    <property type="evidence" value="ECO:0007669"/>
    <property type="project" value="InterPro"/>
</dbReference>
<keyword evidence="1 3" id="KW-0808">Transferase</keyword>
<dbReference type="PANTHER" id="PTHR12526:SF630">
    <property type="entry name" value="GLYCOSYLTRANSFERASE"/>
    <property type="match status" value="1"/>
</dbReference>